<feature type="compositionally biased region" description="Basic and acidic residues" evidence="1">
    <location>
        <begin position="138"/>
        <end position="152"/>
    </location>
</feature>
<protein>
    <submittedName>
        <fullName evidence="2">Uncharacterized protein</fullName>
    </submittedName>
</protein>
<evidence type="ECO:0000313" key="2">
    <source>
        <dbReference type="EMBL" id="KAJ4493174.1"/>
    </source>
</evidence>
<feature type="region of interest" description="Disordered" evidence="1">
    <location>
        <begin position="476"/>
        <end position="498"/>
    </location>
</feature>
<evidence type="ECO:0000256" key="1">
    <source>
        <dbReference type="SAM" id="MobiDB-lite"/>
    </source>
</evidence>
<comment type="caution">
    <text evidence="2">The sequence shown here is derived from an EMBL/GenBank/DDBJ whole genome shotgun (WGS) entry which is preliminary data.</text>
</comment>
<dbReference type="EMBL" id="JANVFT010000036">
    <property type="protein sequence ID" value="KAJ4493174.1"/>
    <property type="molecule type" value="Genomic_DNA"/>
</dbReference>
<organism evidence="2 3">
    <name type="scientific">Lentinula lateritia</name>
    <dbReference type="NCBI Taxonomy" id="40482"/>
    <lineage>
        <taxon>Eukaryota</taxon>
        <taxon>Fungi</taxon>
        <taxon>Dikarya</taxon>
        <taxon>Basidiomycota</taxon>
        <taxon>Agaricomycotina</taxon>
        <taxon>Agaricomycetes</taxon>
        <taxon>Agaricomycetidae</taxon>
        <taxon>Agaricales</taxon>
        <taxon>Marasmiineae</taxon>
        <taxon>Omphalotaceae</taxon>
        <taxon>Lentinula</taxon>
    </lineage>
</organism>
<evidence type="ECO:0000313" key="3">
    <source>
        <dbReference type="Proteomes" id="UP001150217"/>
    </source>
</evidence>
<dbReference type="Proteomes" id="UP001150217">
    <property type="component" value="Unassembled WGS sequence"/>
</dbReference>
<reference evidence="2" key="1">
    <citation type="submission" date="2022-08" db="EMBL/GenBank/DDBJ databases">
        <title>A Global Phylogenomic Analysis of the Shiitake Genus Lentinula.</title>
        <authorList>
            <consortium name="DOE Joint Genome Institute"/>
            <person name="Sierra-Patev S."/>
            <person name="Min B."/>
            <person name="Naranjo-Ortiz M."/>
            <person name="Looney B."/>
            <person name="Konkel Z."/>
            <person name="Slot J.C."/>
            <person name="Sakamoto Y."/>
            <person name="Steenwyk J.L."/>
            <person name="Rokas A."/>
            <person name="Carro J."/>
            <person name="Camarero S."/>
            <person name="Ferreira P."/>
            <person name="Molpeceres G."/>
            <person name="Ruiz-Duenas F.J."/>
            <person name="Serrano A."/>
            <person name="Henrissat B."/>
            <person name="Drula E."/>
            <person name="Hughes K.W."/>
            <person name="Mata J.L."/>
            <person name="Ishikawa N.K."/>
            <person name="Vargas-Isla R."/>
            <person name="Ushijima S."/>
            <person name="Smith C.A."/>
            <person name="Ahrendt S."/>
            <person name="Andreopoulos W."/>
            <person name="He G."/>
            <person name="Labutti K."/>
            <person name="Lipzen A."/>
            <person name="Ng V."/>
            <person name="Riley R."/>
            <person name="Sandor L."/>
            <person name="Barry K."/>
            <person name="Martinez A.T."/>
            <person name="Xiao Y."/>
            <person name="Gibbons J.G."/>
            <person name="Terashima K."/>
            <person name="Grigoriev I.V."/>
            <person name="Hibbett D.S."/>
        </authorList>
    </citation>
    <scope>NUCLEOTIDE SEQUENCE</scope>
    <source>
        <strain evidence="2">RHP3577 ss4</strain>
    </source>
</reference>
<name>A0ABQ8VFY5_9AGAR</name>
<feature type="region of interest" description="Disordered" evidence="1">
    <location>
        <begin position="136"/>
        <end position="191"/>
    </location>
</feature>
<gene>
    <name evidence="2" type="ORF">C8R41DRAFT_831091</name>
</gene>
<keyword evidence="3" id="KW-1185">Reference proteome</keyword>
<proteinExistence type="predicted"/>
<feature type="compositionally biased region" description="Basic and acidic residues" evidence="1">
    <location>
        <begin position="158"/>
        <end position="185"/>
    </location>
</feature>
<accession>A0ABQ8VFY5</accession>
<sequence>MNYGAPPAFKHFSSASYPPIQSFNQTCSSSMVPDCIEGSYGRMPTEWIRSEEALRIQTSCLNVNDGISLLELKKHIENGIDKKTEKEYKRQNFREKRNSVQEWLKSVEVGQDPSLLGPVGYGSSYDRTGVTTTPRAFLIDRFETQKNDDRKEKRDRRERRESERKQRHKTSEATKSVDKSSHADDTWDSESIINSRGTTSLHDQPAFRSLPTAKADILSAVTSVMAHVNDSKLHLDVSNSDLQKSTGASTDGNIKSKVSCTVVHHASSFIRDSEETLHQFQEHFVNASGPDYLGLPALEVDEGADEEEERLEGEEGAGKIKGYEKMGMDLAVSSPHHSQEHGIEFLVNLQKLGTAEKKSTMTAEISSQSHVSVASPECSSILSPQVRNMDSTWERDEQALLPRSLAEEMMFAEQTQVEQYHHDDEGVFVPSHQILADEDDEDIDVVDAEEDTEEDTEDAFEVVEIDEAGSVVVKEEEKRKRRSNCDDIESVSSSVCIV</sequence>